<dbReference type="InterPro" id="IPR033133">
    <property type="entry name" value="PUM-HD"/>
</dbReference>
<evidence type="ECO:0000256" key="5">
    <source>
        <dbReference type="SAM" id="MobiDB-lite"/>
    </source>
</evidence>
<evidence type="ECO:0000259" key="6">
    <source>
        <dbReference type="PROSITE" id="PS50303"/>
    </source>
</evidence>
<evidence type="ECO:0000256" key="3">
    <source>
        <dbReference type="ARBA" id="ARBA00022884"/>
    </source>
</evidence>
<feature type="repeat" description="Pumilio" evidence="4">
    <location>
        <begin position="623"/>
        <end position="658"/>
    </location>
</feature>
<feature type="region of interest" description="Disordered" evidence="5">
    <location>
        <begin position="159"/>
        <end position="181"/>
    </location>
</feature>
<feature type="repeat" description="Pumilio" evidence="4">
    <location>
        <begin position="467"/>
        <end position="502"/>
    </location>
</feature>
<dbReference type="PANTHER" id="PTHR12537">
    <property type="entry name" value="RNA BINDING PROTEIN PUMILIO-RELATED"/>
    <property type="match status" value="1"/>
</dbReference>
<feature type="repeat" description="Pumilio" evidence="4">
    <location>
        <begin position="503"/>
        <end position="538"/>
    </location>
</feature>
<keyword evidence="1" id="KW-0677">Repeat</keyword>
<dbReference type="Pfam" id="PF00806">
    <property type="entry name" value="PUF"/>
    <property type="match status" value="8"/>
</dbReference>
<dbReference type="InterPro" id="IPR016024">
    <property type="entry name" value="ARM-type_fold"/>
</dbReference>
<dbReference type="EMBL" id="KQ993790">
    <property type="protein sequence ID" value="KZV49011.1"/>
    <property type="molecule type" value="Genomic_DNA"/>
</dbReference>
<proteinExistence type="predicted"/>
<evidence type="ECO:0000313" key="8">
    <source>
        <dbReference type="Proteomes" id="UP000250235"/>
    </source>
</evidence>
<feature type="repeat" description="Pumilio" evidence="4">
    <location>
        <begin position="539"/>
        <end position="574"/>
    </location>
</feature>
<evidence type="ECO:0000256" key="1">
    <source>
        <dbReference type="ARBA" id="ARBA00022737"/>
    </source>
</evidence>
<dbReference type="PANTHER" id="PTHR12537:SF119">
    <property type="entry name" value="PUMILIO HOMOLOG 6, CHLOROPLASTIC"/>
    <property type="match status" value="1"/>
</dbReference>
<accession>A0A2Z7CPK1</accession>
<dbReference type="InterPro" id="IPR001313">
    <property type="entry name" value="Pumilio_RNA-bd_rpt"/>
</dbReference>
<evidence type="ECO:0000313" key="7">
    <source>
        <dbReference type="EMBL" id="KZV49011.1"/>
    </source>
</evidence>
<gene>
    <name evidence="7" type="ORF">F511_09607</name>
</gene>
<dbReference type="SUPFAM" id="SSF48371">
    <property type="entry name" value="ARM repeat"/>
    <property type="match status" value="1"/>
</dbReference>
<dbReference type="PROSITE" id="PS50302">
    <property type="entry name" value="PUM"/>
    <property type="match status" value="6"/>
</dbReference>
<feature type="repeat" description="Pumilio" evidence="4">
    <location>
        <begin position="695"/>
        <end position="736"/>
    </location>
</feature>
<dbReference type="PROSITE" id="PS50303">
    <property type="entry name" value="PUM_HD"/>
    <property type="match status" value="1"/>
</dbReference>
<organism evidence="7 8">
    <name type="scientific">Dorcoceras hygrometricum</name>
    <dbReference type="NCBI Taxonomy" id="472368"/>
    <lineage>
        <taxon>Eukaryota</taxon>
        <taxon>Viridiplantae</taxon>
        <taxon>Streptophyta</taxon>
        <taxon>Embryophyta</taxon>
        <taxon>Tracheophyta</taxon>
        <taxon>Spermatophyta</taxon>
        <taxon>Magnoliopsida</taxon>
        <taxon>eudicotyledons</taxon>
        <taxon>Gunneridae</taxon>
        <taxon>Pentapetalae</taxon>
        <taxon>asterids</taxon>
        <taxon>lamiids</taxon>
        <taxon>Lamiales</taxon>
        <taxon>Gesneriaceae</taxon>
        <taxon>Didymocarpoideae</taxon>
        <taxon>Trichosporeae</taxon>
        <taxon>Loxocarpinae</taxon>
        <taxon>Dorcoceras</taxon>
    </lineage>
</organism>
<protein>
    <submittedName>
        <fullName evidence="7">Pumilio 5-like</fullName>
    </submittedName>
</protein>
<name>A0A2Z7CPK1_9LAMI</name>
<dbReference type="AlphaFoldDB" id="A0A2Z7CPK1"/>
<sequence>MEVSTDETDLVGWNSSTVDSEMVPQPFSFVKLDEQVSGHCSVATGDDWNITPNIETTDGSVPGNAKIIPSHGEDPEDDGSSETSASVSVDKAAMCGGHSGSFDSTQVLQSYDSCAASVQRLSLDDDNKAPTALNSYHHKLRKKEQLNPQENTLKQHAALPESNVSPVQGSYSQSVYPGKGHAYGSSNQVPHGSLSLSKAEAQPILETSEFTSPLYAPSTPFMHSQNPCYPNLPPVGFITHQYSVCGYPFNSTVTQSCLAGYPPQGPFPLAFDSASFLFYRPSMGKSLHAYDIQNLEKFYGQVGVSMQPPPADSYHIPYFQPTMQNFYDAFYEVDHQEERVKGVRSRANANDLKKGPGGFQNNLRSQHSAGAGYKNSNIGRKSVSNHSSLGAPTVISHIMQSPSTSFSNPVGLAAHVGEAHFLVERNNTCPHSVYGNSGKIIDQHGSRFIQQKLETCSVEEKTSVFKEVVAHASELMTDVFGNYVIQKLFEYGSQDQKKELANQLESKVLQLSLHVYGCRVIQKAFEVADLEQKVQLAEELDGHVLKCVCDQHGNHVIRKCIEYIPTENIEFIVSSFRGQVVNLSVHPYGCRVIQLNFVLLFVDLKRILEKRDDGLQVQYIVNEILDSVYSLAQDQYGNYVTQQVLKSGIPREKAEIIKKLSGSIVQLSQHKFASSVVEKCLECGDASARDMLIRDIIGNSGRNENILKMMKDQYANYVVQKIMLKCTRRQRDLLLSLIRNHLTTLKRCTYGKHIVARYEQLYGEG</sequence>
<reference evidence="7 8" key="1">
    <citation type="journal article" date="2015" name="Proc. Natl. Acad. Sci. U.S.A.">
        <title>The resurrection genome of Boea hygrometrica: A blueprint for survival of dehydration.</title>
        <authorList>
            <person name="Xiao L."/>
            <person name="Yang G."/>
            <person name="Zhang L."/>
            <person name="Yang X."/>
            <person name="Zhao S."/>
            <person name="Ji Z."/>
            <person name="Zhou Q."/>
            <person name="Hu M."/>
            <person name="Wang Y."/>
            <person name="Chen M."/>
            <person name="Xu Y."/>
            <person name="Jin H."/>
            <person name="Xiao X."/>
            <person name="Hu G."/>
            <person name="Bao F."/>
            <person name="Hu Y."/>
            <person name="Wan P."/>
            <person name="Li L."/>
            <person name="Deng X."/>
            <person name="Kuang T."/>
            <person name="Xiang C."/>
            <person name="Zhu J.K."/>
            <person name="Oliver M.J."/>
            <person name="He Y."/>
        </authorList>
    </citation>
    <scope>NUCLEOTIDE SEQUENCE [LARGE SCALE GENOMIC DNA]</scope>
    <source>
        <strain evidence="8">cv. XS01</strain>
    </source>
</reference>
<dbReference type="CDD" id="cd07920">
    <property type="entry name" value="Pumilio"/>
    <property type="match status" value="1"/>
</dbReference>
<feature type="compositionally biased region" description="Polar residues" evidence="5">
    <location>
        <begin position="162"/>
        <end position="175"/>
    </location>
</feature>
<dbReference type="Proteomes" id="UP000250235">
    <property type="component" value="Unassembled WGS sequence"/>
</dbReference>
<dbReference type="SMART" id="SM00025">
    <property type="entry name" value="Pumilio"/>
    <property type="match status" value="8"/>
</dbReference>
<feature type="region of interest" description="Disordered" evidence="5">
    <location>
        <begin position="49"/>
        <end position="87"/>
    </location>
</feature>
<dbReference type="InterPro" id="IPR033712">
    <property type="entry name" value="Pumilio_RNA-bd"/>
</dbReference>
<dbReference type="InterPro" id="IPR011989">
    <property type="entry name" value="ARM-like"/>
</dbReference>
<keyword evidence="3" id="KW-0694">RNA-binding</keyword>
<feature type="domain" description="PUM-HD" evidence="6">
    <location>
        <begin position="405"/>
        <end position="762"/>
    </location>
</feature>
<feature type="repeat" description="Pumilio" evidence="4">
    <location>
        <begin position="659"/>
        <end position="694"/>
    </location>
</feature>
<dbReference type="GO" id="GO:0003729">
    <property type="term" value="F:mRNA binding"/>
    <property type="evidence" value="ECO:0007669"/>
    <property type="project" value="TreeGrafter"/>
</dbReference>
<evidence type="ECO:0000256" key="4">
    <source>
        <dbReference type="PROSITE-ProRule" id="PRU00317"/>
    </source>
</evidence>
<dbReference type="GO" id="GO:0006417">
    <property type="term" value="P:regulation of translation"/>
    <property type="evidence" value="ECO:0007669"/>
    <property type="project" value="UniProtKB-KW"/>
</dbReference>
<feature type="compositionally biased region" description="Polar residues" evidence="5">
    <location>
        <begin position="50"/>
        <end position="59"/>
    </location>
</feature>
<dbReference type="GO" id="GO:0005737">
    <property type="term" value="C:cytoplasm"/>
    <property type="evidence" value="ECO:0007669"/>
    <property type="project" value="TreeGrafter"/>
</dbReference>
<evidence type="ECO:0000256" key="2">
    <source>
        <dbReference type="ARBA" id="ARBA00022845"/>
    </source>
</evidence>
<dbReference type="Gene3D" id="1.25.10.10">
    <property type="entry name" value="Leucine-rich Repeat Variant"/>
    <property type="match status" value="1"/>
</dbReference>
<dbReference type="OrthoDB" id="668540at2759"/>
<keyword evidence="2" id="KW-0810">Translation regulation</keyword>
<keyword evidence="8" id="KW-1185">Reference proteome</keyword>